<dbReference type="SUPFAM" id="SSF56349">
    <property type="entry name" value="DNA breaking-rejoining enzymes"/>
    <property type="match status" value="1"/>
</dbReference>
<comment type="caution">
    <text evidence="3">The sequence shown here is derived from an EMBL/GenBank/DDBJ whole genome shotgun (WGS) entry which is preliminary data.</text>
</comment>
<gene>
    <name evidence="3" type="ORF">METSMIF1_03662</name>
</gene>
<proteinExistence type="predicted"/>
<name>D2ZS28_METSM</name>
<evidence type="ECO:0000256" key="1">
    <source>
        <dbReference type="ARBA" id="ARBA00023172"/>
    </source>
</evidence>
<reference evidence="3 4" key="1">
    <citation type="submission" date="2010-01" db="EMBL/GenBank/DDBJ databases">
        <authorList>
            <person name="Weinstock G."/>
            <person name="Sodergren E."/>
            <person name="Clifton S."/>
            <person name="Fulton L."/>
            <person name="Fulton B."/>
            <person name="Courtney L."/>
            <person name="Fronick C."/>
            <person name="Harrison M."/>
            <person name="Strong C."/>
            <person name="Farmer C."/>
            <person name="Delahaunty K."/>
            <person name="Markovic C."/>
            <person name="Hall O."/>
            <person name="Minx P."/>
            <person name="Tomlinson C."/>
            <person name="Mitreva M."/>
            <person name="Nelson J."/>
            <person name="Hou S."/>
            <person name="Wollam A."/>
            <person name="Pepin K.H."/>
            <person name="Johnson M."/>
            <person name="Bhonagiri V."/>
            <person name="Nash W.E."/>
            <person name="Warren W."/>
            <person name="Chinwalla A."/>
            <person name="Mardis E.R."/>
            <person name="Wilson R.K."/>
        </authorList>
    </citation>
    <scope>NUCLEOTIDE SEQUENCE [LARGE SCALE GENOMIC DNA]</scope>
    <source>
        <strain evidence="3 4">DSM 2374</strain>
    </source>
</reference>
<sequence>MSLKELLEEAEEDEMKGVKWKHSRLKSKLVEYRHHMFQNYAAGTVRKEMNCIIFFYKFYDIKVWDLPKVNDKSIQKLAPIYFKDLPDKEVIRAAFQIASPLMKAIILFSCSSGCARTETLSLTIGDYIKALSEYLPNNRRDIFDVIDYLNDVDDVVPTFSILRKKTNKYYLTYCSPEAVKAINAYLLLRDKPITDESPLFQISRTYMVQSFEMINDTLGLGRVGRYLRFRSHMLRNFHASALYNDGMSIDKVNDLQGKAKNKTDAAYFMTNPDDLKYEYIPHLPAVTINTDVEKLSVKSPQFIQMEKENEALKSEVGDMRGELEEMRGLKKELLGIINKVSEGS</sequence>
<dbReference type="Gene3D" id="1.10.443.10">
    <property type="entry name" value="Intergrase catalytic core"/>
    <property type="match status" value="1"/>
</dbReference>
<dbReference type="InterPro" id="IPR013762">
    <property type="entry name" value="Integrase-like_cat_sf"/>
</dbReference>
<accession>D2ZS28</accession>
<organism evidence="3 4">
    <name type="scientific">Methanobrevibacter smithii DSM 2374</name>
    <dbReference type="NCBI Taxonomy" id="521002"/>
    <lineage>
        <taxon>Archaea</taxon>
        <taxon>Methanobacteriati</taxon>
        <taxon>Methanobacteriota</taxon>
        <taxon>Methanomada group</taxon>
        <taxon>Methanobacteria</taxon>
        <taxon>Methanobacteriales</taxon>
        <taxon>Methanobacteriaceae</taxon>
        <taxon>Methanobrevibacter</taxon>
    </lineage>
</organism>
<evidence type="ECO:0000313" key="3">
    <source>
        <dbReference type="EMBL" id="EFC92628.1"/>
    </source>
</evidence>
<dbReference type="HOGENOM" id="CLU_041884_2_0_2"/>
<protein>
    <submittedName>
        <fullName evidence="3">Site-specific recombinase, phage integrase family</fullName>
    </submittedName>
</protein>
<dbReference type="Pfam" id="PF00589">
    <property type="entry name" value="Phage_integrase"/>
    <property type="match status" value="1"/>
</dbReference>
<dbReference type="PATRIC" id="fig|521002.11.peg.1609"/>
<evidence type="ECO:0000259" key="2">
    <source>
        <dbReference type="Pfam" id="PF00589"/>
    </source>
</evidence>
<evidence type="ECO:0000313" key="4">
    <source>
        <dbReference type="Proteomes" id="UP000004028"/>
    </source>
</evidence>
<dbReference type="GO" id="GO:0003677">
    <property type="term" value="F:DNA binding"/>
    <property type="evidence" value="ECO:0007669"/>
    <property type="project" value="InterPro"/>
</dbReference>
<dbReference type="GO" id="GO:0006310">
    <property type="term" value="P:DNA recombination"/>
    <property type="evidence" value="ECO:0007669"/>
    <property type="project" value="UniProtKB-KW"/>
</dbReference>
<dbReference type="GO" id="GO:0015074">
    <property type="term" value="P:DNA integration"/>
    <property type="evidence" value="ECO:0007669"/>
    <property type="project" value="InterPro"/>
</dbReference>
<dbReference type="InterPro" id="IPR011010">
    <property type="entry name" value="DNA_brk_join_enz"/>
</dbReference>
<keyword evidence="1" id="KW-0233">DNA recombination</keyword>
<dbReference type="Proteomes" id="UP000004028">
    <property type="component" value="Unassembled WGS sequence"/>
</dbReference>
<dbReference type="InterPro" id="IPR002104">
    <property type="entry name" value="Integrase_catalytic"/>
</dbReference>
<dbReference type="AlphaFoldDB" id="D2ZS28"/>
<dbReference type="EMBL" id="ABYV02000011">
    <property type="protein sequence ID" value="EFC92628.1"/>
    <property type="molecule type" value="Genomic_DNA"/>
</dbReference>
<dbReference type="RefSeq" id="WP_004034415.1">
    <property type="nucleotide sequence ID" value="NZ_GG704759.1"/>
</dbReference>
<feature type="domain" description="Tyr recombinase" evidence="2">
    <location>
        <begin position="150"/>
        <end position="267"/>
    </location>
</feature>